<dbReference type="InterPro" id="IPR051473">
    <property type="entry name" value="P2Ox-like"/>
</dbReference>
<dbReference type="GO" id="GO:0050660">
    <property type="term" value="F:flavin adenine dinucleotide binding"/>
    <property type="evidence" value="ECO:0007669"/>
    <property type="project" value="InterPro"/>
</dbReference>
<dbReference type="InterPro" id="IPR003953">
    <property type="entry name" value="FAD-dep_OxRdtase_2_FAD-bd"/>
</dbReference>
<comment type="cofactor">
    <cofactor evidence="1">
        <name>FAD</name>
        <dbReference type="ChEBI" id="CHEBI:57692"/>
    </cofactor>
</comment>
<dbReference type="RefSeq" id="WP_096480471.1">
    <property type="nucleotide sequence ID" value="NZ_CP023466.1"/>
</dbReference>
<dbReference type="SUPFAM" id="SSF54373">
    <property type="entry name" value="FAD-linked reductases, C-terminal domain"/>
    <property type="match status" value="1"/>
</dbReference>
<dbReference type="EMBL" id="CP023466">
    <property type="protein sequence ID" value="ATE78183.1"/>
    <property type="molecule type" value="Genomic_DNA"/>
</dbReference>
<evidence type="ECO:0000256" key="3">
    <source>
        <dbReference type="ARBA" id="ARBA00022630"/>
    </source>
</evidence>
<dbReference type="Pfam" id="PF05199">
    <property type="entry name" value="GMC_oxred_C"/>
    <property type="match status" value="1"/>
</dbReference>
<feature type="domain" description="Glucose-methanol-choline oxidoreductase N-terminal" evidence="6">
    <location>
        <begin position="201"/>
        <end position="268"/>
    </location>
</feature>
<name>A0AB33ECL1_9PSED</name>
<dbReference type="InterPro" id="IPR007867">
    <property type="entry name" value="GMC_OxRtase_C"/>
</dbReference>
<feature type="domain" description="FAD-dependent oxidoreductase 2 FAD-binding" evidence="7">
    <location>
        <begin position="9"/>
        <end position="66"/>
    </location>
</feature>
<keyword evidence="5" id="KW-0560">Oxidoreductase</keyword>
<dbReference type="Proteomes" id="UP000218385">
    <property type="component" value="Chromosome"/>
</dbReference>
<gene>
    <name evidence="9" type="ORF">CNN82_17745</name>
</gene>
<dbReference type="GO" id="GO:0016614">
    <property type="term" value="F:oxidoreductase activity, acting on CH-OH group of donors"/>
    <property type="evidence" value="ECO:0007669"/>
    <property type="project" value="InterPro"/>
</dbReference>
<keyword evidence="4" id="KW-0274">FAD</keyword>
<dbReference type="Pfam" id="PF00732">
    <property type="entry name" value="GMC_oxred_N"/>
    <property type="match status" value="1"/>
</dbReference>
<protein>
    <recommendedName>
        <fullName evidence="11">GMC family oxidoreductase</fullName>
    </recommendedName>
</protein>
<keyword evidence="3" id="KW-0285">Flavoprotein</keyword>
<feature type="domain" description="Glucose-methanol-choline oxidoreductase C-terminal" evidence="8">
    <location>
        <begin position="398"/>
        <end position="455"/>
    </location>
</feature>
<dbReference type="Pfam" id="PF00890">
    <property type="entry name" value="FAD_binding_2"/>
    <property type="match status" value="1"/>
</dbReference>
<evidence type="ECO:0000259" key="7">
    <source>
        <dbReference type="Pfam" id="PF00890"/>
    </source>
</evidence>
<evidence type="ECO:0000313" key="10">
    <source>
        <dbReference type="Proteomes" id="UP000218385"/>
    </source>
</evidence>
<dbReference type="Gene3D" id="3.50.50.60">
    <property type="entry name" value="FAD/NAD(P)-binding domain"/>
    <property type="match status" value="2"/>
</dbReference>
<dbReference type="PANTHER" id="PTHR42784">
    <property type="entry name" value="PYRANOSE 2-OXIDASE"/>
    <property type="match status" value="1"/>
</dbReference>
<dbReference type="PANTHER" id="PTHR42784:SF1">
    <property type="entry name" value="PYRANOSE 2-OXIDASE"/>
    <property type="match status" value="1"/>
</dbReference>
<dbReference type="InterPro" id="IPR036188">
    <property type="entry name" value="FAD/NAD-bd_sf"/>
</dbReference>
<dbReference type="InterPro" id="IPR000172">
    <property type="entry name" value="GMC_OxRdtase_N"/>
</dbReference>
<proteinExistence type="inferred from homology"/>
<evidence type="ECO:0000256" key="4">
    <source>
        <dbReference type="ARBA" id="ARBA00022827"/>
    </source>
</evidence>
<comment type="similarity">
    <text evidence="2">Belongs to the GMC oxidoreductase family.</text>
</comment>
<evidence type="ECO:0000256" key="1">
    <source>
        <dbReference type="ARBA" id="ARBA00001974"/>
    </source>
</evidence>
<organism evidence="9 10">
    <name type="scientific">Pseudomonas frederiksbergensis</name>
    <dbReference type="NCBI Taxonomy" id="104087"/>
    <lineage>
        <taxon>Bacteria</taxon>
        <taxon>Pseudomonadati</taxon>
        <taxon>Pseudomonadota</taxon>
        <taxon>Gammaproteobacteria</taxon>
        <taxon>Pseudomonadales</taxon>
        <taxon>Pseudomonadaceae</taxon>
        <taxon>Pseudomonas</taxon>
    </lineage>
</organism>
<evidence type="ECO:0000313" key="9">
    <source>
        <dbReference type="EMBL" id="ATE78183.1"/>
    </source>
</evidence>
<evidence type="ECO:0000256" key="2">
    <source>
        <dbReference type="ARBA" id="ARBA00010790"/>
    </source>
</evidence>
<reference evidence="9 10" key="1">
    <citation type="submission" date="2017-09" db="EMBL/GenBank/DDBJ databases">
        <title>Complete Genome sequence of Lysobacter capsici KNU-15.</title>
        <authorList>
            <person name="Kim M.-C."/>
            <person name="Yi H."/>
            <person name="Lee D.-W."/>
            <person name="Shin J.-H."/>
        </authorList>
    </citation>
    <scope>NUCLEOTIDE SEQUENCE [LARGE SCALE GENOMIC DNA]</scope>
    <source>
        <strain evidence="9 10">KNU-15</strain>
    </source>
</reference>
<evidence type="ECO:0008006" key="11">
    <source>
        <dbReference type="Google" id="ProtNLM"/>
    </source>
</evidence>
<sequence>MSKQSLQADVVVVGSGAGGAAVAGRLGRAGKRVIVVEAGPLRFGTQGGHARNLDVSEAGMLAYANEVMKEWVFPCGSSVPVQGLPGFLVSHGAGGSFSLWCSNAPAPDISELPAWMDPADWADYLGQAAQVMHIDPDIAKDGVRAERILAATRAVVGELPAGREVQPMPIAARRVDGRLKYTSSDDLLAQAEGGVAPLLIVEHIVQQVLHRNGRASGVVAVPRDGGEPLVIEASAVVIASGTLASAQLIQASAIDAGPALGGNLLDHPIISTRVLLRPEILAGVPADDPVFSIWVPHSAAHPWQTEVFRFPQTPPAGTRDEDGADVTTFVAMDENPDNRLFFEPGVKDAFGLPQVRVQLRHSAADSHRISLAMAENYRVCAAVGDTLRGAGVMLYGAGGSAHLMGSCRMGPKDDGSSVVNAAGQLWAMDNLYVAGNAVLGTSNSSNPTFTLVAAALRTADRILTTL</sequence>
<dbReference type="SUPFAM" id="SSF51905">
    <property type="entry name" value="FAD/NAD(P)-binding domain"/>
    <property type="match status" value="1"/>
</dbReference>
<evidence type="ECO:0000259" key="8">
    <source>
        <dbReference type="Pfam" id="PF05199"/>
    </source>
</evidence>
<evidence type="ECO:0000256" key="5">
    <source>
        <dbReference type="ARBA" id="ARBA00023002"/>
    </source>
</evidence>
<accession>A0AB33ECL1</accession>
<evidence type="ECO:0000259" key="6">
    <source>
        <dbReference type="Pfam" id="PF00732"/>
    </source>
</evidence>
<dbReference type="AlphaFoldDB" id="A0AB33ECL1"/>